<dbReference type="PANTHER" id="PTHR43072:SF23">
    <property type="entry name" value="UPF0039 PROTEIN C11D3.02C"/>
    <property type="match status" value="1"/>
</dbReference>
<dbReference type="Pfam" id="PF13420">
    <property type="entry name" value="Acetyltransf_4"/>
    <property type="match status" value="1"/>
</dbReference>
<organism evidence="4 5">
    <name type="scientific">Tumebacillus permanentifrigoris</name>
    <dbReference type="NCBI Taxonomy" id="378543"/>
    <lineage>
        <taxon>Bacteria</taxon>
        <taxon>Bacillati</taxon>
        <taxon>Bacillota</taxon>
        <taxon>Bacilli</taxon>
        <taxon>Bacillales</taxon>
        <taxon>Alicyclobacillaceae</taxon>
        <taxon>Tumebacillus</taxon>
    </lineage>
</organism>
<dbReference type="PROSITE" id="PS51186">
    <property type="entry name" value="GNAT"/>
    <property type="match status" value="1"/>
</dbReference>
<accession>A0A316D235</accession>
<dbReference type="AlphaFoldDB" id="A0A316D235"/>
<evidence type="ECO:0000313" key="4">
    <source>
        <dbReference type="EMBL" id="PWK03939.1"/>
    </source>
</evidence>
<reference evidence="4 5" key="1">
    <citation type="submission" date="2018-05" db="EMBL/GenBank/DDBJ databases">
        <title>Genomic Encyclopedia of Type Strains, Phase IV (KMG-IV): sequencing the most valuable type-strain genomes for metagenomic binning, comparative biology and taxonomic classification.</title>
        <authorList>
            <person name="Goeker M."/>
        </authorList>
    </citation>
    <scope>NUCLEOTIDE SEQUENCE [LARGE SCALE GENOMIC DNA]</scope>
    <source>
        <strain evidence="4 5">DSM 18773</strain>
    </source>
</reference>
<keyword evidence="5" id="KW-1185">Reference proteome</keyword>
<keyword evidence="1 4" id="KW-0808">Transferase</keyword>
<evidence type="ECO:0000256" key="2">
    <source>
        <dbReference type="ARBA" id="ARBA00023315"/>
    </source>
</evidence>
<dbReference type="InterPro" id="IPR016181">
    <property type="entry name" value="Acyl_CoA_acyltransferase"/>
</dbReference>
<dbReference type="OrthoDB" id="9798006at2"/>
<gene>
    <name evidence="4" type="ORF">C7459_1392</name>
</gene>
<protein>
    <submittedName>
        <fullName evidence="4">Phosphinothricin acetyltransferase</fullName>
    </submittedName>
</protein>
<evidence type="ECO:0000256" key="1">
    <source>
        <dbReference type="ARBA" id="ARBA00022679"/>
    </source>
</evidence>
<feature type="domain" description="N-acetyltransferase" evidence="3">
    <location>
        <begin position="2"/>
        <end position="156"/>
    </location>
</feature>
<dbReference type="GO" id="GO:0016747">
    <property type="term" value="F:acyltransferase activity, transferring groups other than amino-acyl groups"/>
    <property type="evidence" value="ECO:0007669"/>
    <property type="project" value="InterPro"/>
</dbReference>
<dbReference type="Proteomes" id="UP000245634">
    <property type="component" value="Unassembled WGS sequence"/>
</dbReference>
<dbReference type="PANTHER" id="PTHR43072">
    <property type="entry name" value="N-ACETYLTRANSFERASE"/>
    <property type="match status" value="1"/>
</dbReference>
<keyword evidence="2" id="KW-0012">Acyltransferase</keyword>
<evidence type="ECO:0000313" key="5">
    <source>
        <dbReference type="Proteomes" id="UP000245634"/>
    </source>
</evidence>
<dbReference type="RefSeq" id="WP_109691439.1">
    <property type="nucleotide sequence ID" value="NZ_QGGL01000039.1"/>
</dbReference>
<dbReference type="EMBL" id="QGGL01000039">
    <property type="protein sequence ID" value="PWK03939.1"/>
    <property type="molecule type" value="Genomic_DNA"/>
</dbReference>
<dbReference type="CDD" id="cd04301">
    <property type="entry name" value="NAT_SF"/>
    <property type="match status" value="1"/>
</dbReference>
<evidence type="ECO:0000259" key="3">
    <source>
        <dbReference type="PROSITE" id="PS51186"/>
    </source>
</evidence>
<name>A0A316D235_9BACL</name>
<comment type="caution">
    <text evidence="4">The sequence shown here is derived from an EMBL/GenBank/DDBJ whole genome shotgun (WGS) entry which is preliminary data.</text>
</comment>
<sequence>MVTIREARIEDLPALLAIYNRAVETTTATFDLEVQTYEQREVWFHKYDDQHPLIVAEQEGQIAGYGCLSKFRDKEAYRNSVENSVYIDERFQRQGIGKALLEDLLQRARQLGYHTVIAGITAGNDGSVKLHQAFGFELCGRFRQVGYKFDAWQDVEFYQLML</sequence>
<dbReference type="SUPFAM" id="SSF55729">
    <property type="entry name" value="Acyl-CoA N-acyltransferases (Nat)"/>
    <property type="match status" value="1"/>
</dbReference>
<dbReference type="InterPro" id="IPR000182">
    <property type="entry name" value="GNAT_dom"/>
</dbReference>
<proteinExistence type="predicted"/>
<dbReference type="Gene3D" id="3.40.630.30">
    <property type="match status" value="1"/>
</dbReference>